<feature type="compositionally biased region" description="Pro residues" evidence="1">
    <location>
        <begin position="1"/>
        <end position="17"/>
    </location>
</feature>
<feature type="region of interest" description="Disordered" evidence="1">
    <location>
        <begin position="122"/>
        <end position="150"/>
    </location>
</feature>
<name>A0ABR1PCS3_DIAER</name>
<organism evidence="3 4">
    <name type="scientific">Diaporthe eres</name>
    <name type="common">Phomopsis oblonga</name>
    <dbReference type="NCBI Taxonomy" id="83184"/>
    <lineage>
        <taxon>Eukaryota</taxon>
        <taxon>Fungi</taxon>
        <taxon>Dikarya</taxon>
        <taxon>Ascomycota</taxon>
        <taxon>Pezizomycotina</taxon>
        <taxon>Sordariomycetes</taxon>
        <taxon>Sordariomycetidae</taxon>
        <taxon>Diaporthales</taxon>
        <taxon>Diaporthaceae</taxon>
        <taxon>Diaporthe</taxon>
        <taxon>Diaporthe eres species complex</taxon>
    </lineage>
</organism>
<feature type="region of interest" description="Disordered" evidence="1">
    <location>
        <begin position="82"/>
        <end position="109"/>
    </location>
</feature>
<feature type="compositionally biased region" description="Low complexity" evidence="1">
    <location>
        <begin position="122"/>
        <end position="136"/>
    </location>
</feature>
<dbReference type="Pfam" id="PF24852">
    <property type="entry name" value="DUF7726"/>
    <property type="match status" value="2"/>
</dbReference>
<evidence type="ECO:0000313" key="4">
    <source>
        <dbReference type="Proteomes" id="UP001430848"/>
    </source>
</evidence>
<dbReference type="PANTHER" id="PTHR42339:SF1">
    <property type="entry name" value="HISTONE H1"/>
    <property type="match status" value="1"/>
</dbReference>
<feature type="domain" description="DUF7726" evidence="2">
    <location>
        <begin position="278"/>
        <end position="359"/>
    </location>
</feature>
<comment type="caution">
    <text evidence="3">The sequence shown here is derived from an EMBL/GenBank/DDBJ whole genome shotgun (WGS) entry which is preliminary data.</text>
</comment>
<feature type="domain" description="DUF7726" evidence="2">
    <location>
        <begin position="168"/>
        <end position="238"/>
    </location>
</feature>
<evidence type="ECO:0000256" key="1">
    <source>
        <dbReference type="SAM" id="MobiDB-lite"/>
    </source>
</evidence>
<gene>
    <name evidence="3" type="ORF">SLS63_004852</name>
</gene>
<dbReference type="Proteomes" id="UP001430848">
    <property type="component" value="Unassembled WGS sequence"/>
</dbReference>
<dbReference type="InterPro" id="IPR056143">
    <property type="entry name" value="DUF7726"/>
</dbReference>
<dbReference type="PANTHER" id="PTHR42339">
    <property type="entry name" value="HISTONE H1"/>
    <property type="match status" value="1"/>
</dbReference>
<reference evidence="3 4" key="1">
    <citation type="submission" date="2024-02" db="EMBL/GenBank/DDBJ databases">
        <title>De novo assembly and annotation of 12 fungi associated with fruit tree decline syndrome in Ontario, Canada.</title>
        <authorList>
            <person name="Sulman M."/>
            <person name="Ellouze W."/>
            <person name="Ilyukhin E."/>
        </authorList>
    </citation>
    <scope>NUCLEOTIDE SEQUENCE [LARGE SCALE GENOMIC DNA]</scope>
    <source>
        <strain evidence="3 4">M169</strain>
    </source>
</reference>
<feature type="region of interest" description="Disordered" evidence="1">
    <location>
        <begin position="1"/>
        <end position="30"/>
    </location>
</feature>
<evidence type="ECO:0000259" key="2">
    <source>
        <dbReference type="Pfam" id="PF24852"/>
    </source>
</evidence>
<proteinExistence type="predicted"/>
<keyword evidence="4" id="KW-1185">Reference proteome</keyword>
<protein>
    <recommendedName>
        <fullName evidence="2">DUF7726 domain-containing protein</fullName>
    </recommendedName>
</protein>
<evidence type="ECO:0000313" key="3">
    <source>
        <dbReference type="EMBL" id="KAK7732597.1"/>
    </source>
</evidence>
<dbReference type="EMBL" id="JAKNSF020000019">
    <property type="protein sequence ID" value="KAK7732597.1"/>
    <property type="molecule type" value="Genomic_DNA"/>
</dbReference>
<sequence>MQSHTPIPPPRLPPPRPALQDVTARANRSPVVLPALSKNASKQSIGNDYLERQQARADYWERQQARARGEAVSLRNAYQQTAVDVGRRAPPPVASRNPFSQSVPPTRGDLATDSSLTRIQHAPVARPTAAAASPAASTGKKRKSETSSDEDIAAYKQNLDHIKVNNMNLDLSCNAVRALINKVIDRGIYKKGEFCNTIGCSPTAVNRFLEKTGLTGGIDSDVYDRAWAWFKKRELAGLTMPADTPSASQKKAKITATRPSTADLSSIHLPGEETDSVPVFETCDVVRRKITAHLKTPGMTQAQFCRDLHAQLKMPGCKSIQSKMLNDFRGKKGAVAGCTSSVYYAAYVYFEKLRIAEGKPKSKHRIEMEKIYPQGAERERDGRHGYWARADETIVQDEYGRVSVLRR</sequence>
<accession>A0ABR1PCS3</accession>